<dbReference type="AlphaFoldDB" id="A0A7T8IQI6"/>
<protein>
    <submittedName>
        <fullName evidence="1">Uncharacterized protein</fullName>
    </submittedName>
</protein>
<dbReference type="EMBL" id="CP032664">
    <property type="protein sequence ID" value="QQO84935.1"/>
    <property type="molecule type" value="Genomic_DNA"/>
</dbReference>
<dbReference type="RefSeq" id="WP_144379975.1">
    <property type="nucleotide sequence ID" value="NZ_AP024612.1"/>
</dbReference>
<organism evidence="1">
    <name type="scientific">Shewanella algae</name>
    <dbReference type="NCBI Taxonomy" id="38313"/>
    <lineage>
        <taxon>Bacteria</taxon>
        <taxon>Pseudomonadati</taxon>
        <taxon>Pseudomonadota</taxon>
        <taxon>Gammaproteobacteria</taxon>
        <taxon>Alteromonadales</taxon>
        <taxon>Shewanellaceae</taxon>
        <taxon>Shewanella</taxon>
    </lineage>
</organism>
<accession>A0A7T8IQI6</accession>
<name>A0A7T8IQI6_9GAMM</name>
<evidence type="ECO:0000313" key="1">
    <source>
        <dbReference type="EMBL" id="QQO84935.1"/>
    </source>
</evidence>
<gene>
    <name evidence="1" type="ORF">D7032_17820</name>
</gene>
<proteinExistence type="predicted"/>
<reference evidence="1" key="1">
    <citation type="submission" date="2018-09" db="EMBL/GenBank/DDBJ databases">
        <title>Genome sequencing and analysis.</title>
        <authorList>
            <person name="Huang Y.-T."/>
        </authorList>
    </citation>
    <scope>NUCLEOTIDE SEQUENCE</scope>
    <source>
        <strain evidence="1">HIDE</strain>
    </source>
</reference>
<sequence length="65" mass="7114">MNNSKKSYKEALKTNKYGISSEPISQAAILLQILLVNFAIKLAFPACTASDTKAATEQTTHKNTR</sequence>